<evidence type="ECO:0008006" key="4">
    <source>
        <dbReference type="Google" id="ProtNLM"/>
    </source>
</evidence>
<feature type="region of interest" description="Disordered" evidence="1">
    <location>
        <begin position="245"/>
        <end position="269"/>
    </location>
</feature>
<dbReference type="EMBL" id="GFAA01000073">
    <property type="protein sequence ID" value="JAU03362.1"/>
    <property type="molecule type" value="mRNA"/>
</dbReference>
<evidence type="ECO:0000256" key="1">
    <source>
        <dbReference type="SAM" id="MobiDB-lite"/>
    </source>
</evidence>
<keyword evidence="2" id="KW-0732">Signal</keyword>
<feature type="chain" id="PRO_5009116413" description="Secreted protein" evidence="2">
    <location>
        <begin position="19"/>
        <end position="332"/>
    </location>
</feature>
<proteinExistence type="evidence at transcript level"/>
<evidence type="ECO:0000256" key="2">
    <source>
        <dbReference type="SAM" id="SignalP"/>
    </source>
</evidence>
<sequence length="332" mass="36087">MHILVAVWASFGGTPSCGMRFPSGQWWWCSPPWPVQQQQCGQQPSHHSWWVAERPSPPTKWRAPAGQWLWLLFQLSGVLVQQQVVTRWVGCITQHLAEVALLGPVEQPGQLGKLAPRRFAHVFEPLAEGCVCLLRVGQAAPGLILCPSISGPPIVGDQAAGAAFHLLALDVLVEGADEVAVALQLPHKLLVLQQDGHALVLQQLRLRPWQVALLPHILRHALLQHIQLLLLLALCWERRRAAGPGVWPAEPQEPRRQGPQQGGLPGTHLLQRGRDRPPLGCCHSSSSSARGLLVGGGRGGGGRWWGVVRGCLGILRGLQLGAQPLIVVVRGH</sequence>
<dbReference type="AlphaFoldDB" id="A0A1E1XWF8"/>
<name>A0A1E1XWF8_AMBSC</name>
<feature type="non-terminal residue" evidence="3">
    <location>
        <position position="332"/>
    </location>
</feature>
<feature type="signal peptide" evidence="2">
    <location>
        <begin position="1"/>
        <end position="18"/>
    </location>
</feature>
<evidence type="ECO:0000313" key="3">
    <source>
        <dbReference type="EMBL" id="JAU03362.1"/>
    </source>
</evidence>
<accession>A0A1E1XWF8</accession>
<reference evidence="3" key="1">
    <citation type="submission" date="2016-09" db="EMBL/GenBank/DDBJ databases">
        <authorList>
            <person name="Capua I."/>
            <person name="De Benedictis P."/>
            <person name="Joannis T."/>
            <person name="Lombin L.H."/>
            <person name="Cattoli G."/>
        </authorList>
    </citation>
    <scope>NUCLEOTIDE SEQUENCE</scope>
</reference>
<reference evidence="3" key="2">
    <citation type="journal article" date="2017" name="Front. Cell. Infect. Microbiol.">
        <title>Analysis of the Salivary Gland Transcriptome of Unfed and Partially Fed Amblyomma sculptum Ticks and Descriptive Proteome of the Saliva.</title>
        <authorList>
            <person name="Esteves E."/>
            <person name="Maruyama S.R."/>
            <person name="Kawahara R."/>
            <person name="Fujita A."/>
            <person name="Martins L.A."/>
            <person name="Righi A.A."/>
            <person name="Costa F.B."/>
            <person name="Palmisano G."/>
            <person name="Labruna M.B."/>
            <person name="Sa-Nunes A."/>
            <person name="Ribeiro J.M.C."/>
            <person name="Fogaca A.C."/>
        </authorList>
    </citation>
    <scope>NUCLEOTIDE SEQUENCE</scope>
</reference>
<protein>
    <recommendedName>
        <fullName evidence="4">Secreted protein</fullName>
    </recommendedName>
</protein>
<organism evidence="3">
    <name type="scientific">Amblyomma sculptum</name>
    <name type="common">Tick</name>
    <dbReference type="NCBI Taxonomy" id="1581419"/>
    <lineage>
        <taxon>Eukaryota</taxon>
        <taxon>Metazoa</taxon>
        <taxon>Ecdysozoa</taxon>
        <taxon>Arthropoda</taxon>
        <taxon>Chelicerata</taxon>
        <taxon>Arachnida</taxon>
        <taxon>Acari</taxon>
        <taxon>Parasitiformes</taxon>
        <taxon>Ixodida</taxon>
        <taxon>Ixodoidea</taxon>
        <taxon>Ixodidae</taxon>
        <taxon>Amblyomminae</taxon>
        <taxon>Amblyomma</taxon>
    </lineage>
</organism>